<evidence type="ECO:0000313" key="3">
    <source>
        <dbReference type="EMBL" id="MBJ6724074.1"/>
    </source>
</evidence>
<dbReference type="EMBL" id="JAEMHM010000004">
    <property type="protein sequence ID" value="MBJ6724074.1"/>
    <property type="molecule type" value="Genomic_DNA"/>
</dbReference>
<dbReference type="Gene3D" id="3.40.50.2000">
    <property type="entry name" value="Glycogen Phosphorylase B"/>
    <property type="match status" value="2"/>
</dbReference>
<keyword evidence="4" id="KW-1185">Reference proteome</keyword>
<dbReference type="SUPFAM" id="SSF53756">
    <property type="entry name" value="UDP-Glycosyltransferase/glycogen phosphorylase"/>
    <property type="match status" value="1"/>
</dbReference>
<dbReference type="RefSeq" id="WP_199382925.1">
    <property type="nucleotide sequence ID" value="NZ_JAEMHM010000004.1"/>
</dbReference>
<dbReference type="Pfam" id="PF13439">
    <property type="entry name" value="Glyco_transf_4"/>
    <property type="match status" value="1"/>
</dbReference>
<name>A0A8J7JE07_9BACT</name>
<dbReference type="Proteomes" id="UP000636888">
    <property type="component" value="Unassembled WGS sequence"/>
</dbReference>
<dbReference type="Pfam" id="PF00534">
    <property type="entry name" value="Glycos_transf_1"/>
    <property type="match status" value="1"/>
</dbReference>
<dbReference type="AlphaFoldDB" id="A0A8J7JE07"/>
<dbReference type="InterPro" id="IPR028098">
    <property type="entry name" value="Glyco_trans_4-like_N"/>
</dbReference>
<organism evidence="3 4">
    <name type="scientific">Geomesophilobacter sediminis</name>
    <dbReference type="NCBI Taxonomy" id="2798584"/>
    <lineage>
        <taxon>Bacteria</taxon>
        <taxon>Pseudomonadati</taxon>
        <taxon>Thermodesulfobacteriota</taxon>
        <taxon>Desulfuromonadia</taxon>
        <taxon>Geobacterales</taxon>
        <taxon>Geobacteraceae</taxon>
        <taxon>Geomesophilobacter</taxon>
    </lineage>
</organism>
<evidence type="ECO:0000259" key="1">
    <source>
        <dbReference type="Pfam" id="PF00534"/>
    </source>
</evidence>
<evidence type="ECO:0000259" key="2">
    <source>
        <dbReference type="Pfam" id="PF13439"/>
    </source>
</evidence>
<gene>
    <name evidence="3" type="ORF">JFN93_05085</name>
</gene>
<comment type="caution">
    <text evidence="3">The sequence shown here is derived from an EMBL/GenBank/DDBJ whole genome shotgun (WGS) entry which is preliminary data.</text>
</comment>
<proteinExistence type="predicted"/>
<feature type="domain" description="Glycosyltransferase subfamily 4-like N-terminal" evidence="2">
    <location>
        <begin position="16"/>
        <end position="219"/>
    </location>
</feature>
<dbReference type="PANTHER" id="PTHR45947">
    <property type="entry name" value="SULFOQUINOVOSYL TRANSFERASE SQD2"/>
    <property type="match status" value="1"/>
</dbReference>
<evidence type="ECO:0000313" key="4">
    <source>
        <dbReference type="Proteomes" id="UP000636888"/>
    </source>
</evidence>
<accession>A0A8J7JE07</accession>
<feature type="domain" description="Glycosyl transferase family 1" evidence="1">
    <location>
        <begin position="233"/>
        <end position="391"/>
    </location>
</feature>
<dbReference type="CDD" id="cd03825">
    <property type="entry name" value="GT4_WcaC-like"/>
    <property type="match status" value="1"/>
</dbReference>
<reference evidence="3" key="1">
    <citation type="submission" date="2020-12" db="EMBL/GenBank/DDBJ databases">
        <title>Geomonas sp. Red875, isolated from river sediment.</title>
        <authorList>
            <person name="Xu Z."/>
            <person name="Zhang Z."/>
            <person name="Masuda Y."/>
            <person name="Itoh H."/>
            <person name="Senoo K."/>
        </authorList>
    </citation>
    <scope>NUCLEOTIDE SEQUENCE</scope>
    <source>
        <strain evidence="3">Red875</strain>
    </source>
</reference>
<dbReference type="PANTHER" id="PTHR45947:SF3">
    <property type="entry name" value="SULFOQUINOVOSYL TRANSFERASE SQD2"/>
    <property type="match status" value="1"/>
</dbReference>
<dbReference type="InterPro" id="IPR050194">
    <property type="entry name" value="Glycosyltransferase_grp1"/>
</dbReference>
<protein>
    <submittedName>
        <fullName evidence="3">Glycosyltransferase family 4 protein</fullName>
    </submittedName>
</protein>
<dbReference type="InterPro" id="IPR001296">
    <property type="entry name" value="Glyco_trans_1"/>
</dbReference>
<dbReference type="GO" id="GO:0016757">
    <property type="term" value="F:glycosyltransferase activity"/>
    <property type="evidence" value="ECO:0007669"/>
    <property type="project" value="InterPro"/>
</dbReference>
<sequence length="425" mass="47364">MEVIKVLLLNTLDDAGGAARAASRLLTAVREVGVDAQMLVRRKRGDLPGVIGPATAFTRFVQALRPHLDALPVRLYPNSPYLNFAPAMVPDLLVRKVEEINPDIIHLHWIAGGFLQLETLRRLRKPLVWTLHDSWAFTGGCHVPFECTSYREKCGKCPILGSSREVDLSRRVWARKERALHDLPINVVAPSRWMASCAEASSLFREKRIVTLPNGVDEQLFRPIAKDAAREMLSLPQGQKLICFGAMSARDRNKGFHLLASALRELAARWGGDAQLVVFGSLDRVDAVDLGIRTTYRGRIDDDSELALLYAAADVFVLPSLMENLPYAVMEAMACGTPCVAFDQGGVPDLIEPEINGYLARCYEPEDLAKGIAWVLEDNERHRGLSQRARKKVEDEFALSVVAGRYLQLYETVLHLKERSGGDWD</sequence>